<dbReference type="PANTHER" id="PTHR38102">
    <property type="entry name" value="PERIPLASMIC CHAPERONE SPY"/>
    <property type="match status" value="1"/>
</dbReference>
<evidence type="ECO:0000256" key="2">
    <source>
        <dbReference type="ARBA" id="ARBA00008441"/>
    </source>
</evidence>
<feature type="chain" id="PRO_5047114354" evidence="5">
    <location>
        <begin position="23"/>
        <end position="148"/>
    </location>
</feature>
<dbReference type="Pfam" id="PF07813">
    <property type="entry name" value="LTXXQ"/>
    <property type="match status" value="1"/>
</dbReference>
<gene>
    <name evidence="6" type="ORF">EXY25_11195</name>
</gene>
<dbReference type="CDD" id="cd09916">
    <property type="entry name" value="CpxP_like"/>
    <property type="match status" value="1"/>
</dbReference>
<keyword evidence="4" id="KW-0574">Periplasm</keyword>
<evidence type="ECO:0000256" key="3">
    <source>
        <dbReference type="ARBA" id="ARBA00022729"/>
    </source>
</evidence>
<dbReference type="Proteomes" id="UP000292544">
    <property type="component" value="Unassembled WGS sequence"/>
</dbReference>
<dbReference type="InterPro" id="IPR052211">
    <property type="entry name" value="Cpx_auxiliary_protein"/>
</dbReference>
<accession>A0ABY1WPM7</accession>
<name>A0ABY1WPM7_9GAMM</name>
<dbReference type="PANTHER" id="PTHR38102:SF1">
    <property type="entry name" value="PERIPLASMIC CHAPERONE SPY"/>
    <property type="match status" value="1"/>
</dbReference>
<dbReference type="EMBL" id="SHLY01000003">
    <property type="protein sequence ID" value="TAA45912.1"/>
    <property type="molecule type" value="Genomic_DNA"/>
</dbReference>
<comment type="caution">
    <text evidence="6">The sequence shown here is derived from an EMBL/GenBank/DDBJ whole genome shotgun (WGS) entry which is preliminary data.</text>
</comment>
<evidence type="ECO:0000313" key="7">
    <source>
        <dbReference type="Proteomes" id="UP000292544"/>
    </source>
</evidence>
<evidence type="ECO:0000256" key="4">
    <source>
        <dbReference type="ARBA" id="ARBA00022764"/>
    </source>
</evidence>
<feature type="signal peptide" evidence="5">
    <location>
        <begin position="1"/>
        <end position="22"/>
    </location>
</feature>
<protein>
    <submittedName>
        <fullName evidence="6">Periplasmic heavy metal sensor</fullName>
    </submittedName>
</protein>
<keyword evidence="7" id="KW-1185">Reference proteome</keyword>
<dbReference type="InterPro" id="IPR012899">
    <property type="entry name" value="LTXXQ"/>
</dbReference>
<dbReference type="RefSeq" id="WP_130566846.1">
    <property type="nucleotide sequence ID" value="NZ_SHLY01000003.1"/>
</dbReference>
<proteinExistence type="inferred from homology"/>
<evidence type="ECO:0000256" key="5">
    <source>
        <dbReference type="SAM" id="SignalP"/>
    </source>
</evidence>
<reference evidence="7" key="1">
    <citation type="submission" date="2019-02" db="EMBL/GenBank/DDBJ databases">
        <title>Draft genome sequence of Muricauda sp. 176CP4-71.</title>
        <authorList>
            <person name="Park J.-S."/>
        </authorList>
    </citation>
    <scope>NUCLEOTIDE SEQUENCE [LARGE SCALE GENOMIC DNA]</scope>
    <source>
        <strain evidence="7">176GS2-150</strain>
    </source>
</reference>
<evidence type="ECO:0000256" key="1">
    <source>
        <dbReference type="ARBA" id="ARBA00004418"/>
    </source>
</evidence>
<comment type="similarity">
    <text evidence="2">Belongs to the CpxP/Spy family.</text>
</comment>
<organism evidence="6 7">
    <name type="scientific">Corallincola spongiicola</name>
    <dbReference type="NCBI Taxonomy" id="2520508"/>
    <lineage>
        <taxon>Bacteria</taxon>
        <taxon>Pseudomonadati</taxon>
        <taxon>Pseudomonadota</taxon>
        <taxon>Gammaproteobacteria</taxon>
        <taxon>Alteromonadales</taxon>
        <taxon>Psychromonadaceae</taxon>
        <taxon>Corallincola</taxon>
    </lineage>
</organism>
<comment type="subcellular location">
    <subcellularLocation>
        <location evidence="1">Periplasm</location>
    </subcellularLocation>
</comment>
<keyword evidence="3 5" id="KW-0732">Signal</keyword>
<evidence type="ECO:0000313" key="6">
    <source>
        <dbReference type="EMBL" id="TAA45912.1"/>
    </source>
</evidence>
<dbReference type="Gene3D" id="1.20.120.1490">
    <property type="match status" value="1"/>
</dbReference>
<sequence length="148" mass="16859">MLKRNLLVLSLATALVAPIAMAKPGPGAGKNGMREVISQLDLSSEQQTQIKALFQAQKEQRKGQKSGQRQQMKADMEALITADSFDESKARSLIEQHSQRMEDRMVQRLQMQHQIYQLLTPEQQAQFLQLIEQQRDEKRAEKRGKGKS</sequence>